<evidence type="ECO:0000313" key="5">
    <source>
        <dbReference type="EMBL" id="AFD07924.1"/>
    </source>
</evidence>
<dbReference type="InterPro" id="IPR036390">
    <property type="entry name" value="WH_DNA-bd_sf"/>
</dbReference>
<dbReference type="Gene3D" id="1.10.10.10">
    <property type="entry name" value="Winged helix-like DNA-binding domain superfamily/Winged helix DNA-binding domain"/>
    <property type="match status" value="1"/>
</dbReference>
<keyword evidence="3 4" id="KW-0804">Transcription</keyword>
<keyword evidence="2 4" id="KW-0238">DNA-binding</keyword>
<dbReference type="EMBL" id="CP003349">
    <property type="protein sequence ID" value="AFD07924.1"/>
    <property type="molecule type" value="Genomic_DNA"/>
</dbReference>
<proteinExistence type="inferred from homology"/>
<comment type="similarity">
    <text evidence="4">Belongs to the GbsR family.</text>
</comment>
<keyword evidence="6" id="KW-1185">Reference proteome</keyword>
<evidence type="ECO:0000256" key="1">
    <source>
        <dbReference type="ARBA" id="ARBA00023015"/>
    </source>
</evidence>
<evidence type="ECO:0000256" key="2">
    <source>
        <dbReference type="ARBA" id="ARBA00023125"/>
    </source>
</evidence>
<dbReference type="eggNOG" id="COG1510">
    <property type="taxonomic scope" value="Bacteria"/>
</dbReference>
<dbReference type="AlphaFoldDB" id="H8KWD2"/>
<dbReference type="RefSeq" id="WP_014681151.1">
    <property type="nucleotide sequence ID" value="NC_017770.1"/>
</dbReference>
<evidence type="ECO:0000313" key="6">
    <source>
        <dbReference type="Proteomes" id="UP000007590"/>
    </source>
</evidence>
<evidence type="ECO:0000256" key="4">
    <source>
        <dbReference type="PIRNR" id="PIRNR006707"/>
    </source>
</evidence>
<keyword evidence="1 4" id="KW-0805">Transcription regulation</keyword>
<name>H8KWD2_SOLCM</name>
<dbReference type="InterPro" id="IPR026282">
    <property type="entry name" value="MJ1563"/>
</dbReference>
<gene>
    <name evidence="5" type="ordered locus">Solca_2902</name>
</gene>
<dbReference type="HOGENOM" id="CLU_107540_1_0_10"/>
<sequence>MELKEAREKFIQTWGALGSNWGINRSMAQVHALLLVSPSALSTEDVMTELNISRGNANMNLRDLIDWGLVSKVIKSGERREFFEAEKDMWKVAMQIVKQRKKRELDPVLKVMLELNNVEGDKSSDEYKAYSQTIKGITQFSNKADSALETFLKADESWFLSTFMKMLK</sequence>
<dbReference type="GO" id="GO:0003677">
    <property type="term" value="F:DNA binding"/>
    <property type="evidence" value="ECO:0007669"/>
    <property type="project" value="UniProtKB-UniRule"/>
</dbReference>
<evidence type="ECO:0000256" key="3">
    <source>
        <dbReference type="ARBA" id="ARBA00023163"/>
    </source>
</evidence>
<organism evidence="5 6">
    <name type="scientific">Solitalea canadensis (strain ATCC 29591 / DSM 3403 / JCM 21819 / LMG 8368 / NBRC 15130 / NCIMB 12057 / USAM 9D)</name>
    <name type="common">Flexibacter canadensis</name>
    <dbReference type="NCBI Taxonomy" id="929556"/>
    <lineage>
        <taxon>Bacteria</taxon>
        <taxon>Pseudomonadati</taxon>
        <taxon>Bacteroidota</taxon>
        <taxon>Sphingobacteriia</taxon>
        <taxon>Sphingobacteriales</taxon>
        <taxon>Sphingobacteriaceae</taxon>
        <taxon>Solitalea</taxon>
    </lineage>
</organism>
<dbReference type="SUPFAM" id="SSF46785">
    <property type="entry name" value="Winged helix' DNA-binding domain"/>
    <property type="match status" value="1"/>
</dbReference>
<dbReference type="Proteomes" id="UP000007590">
    <property type="component" value="Chromosome"/>
</dbReference>
<dbReference type="STRING" id="929556.Solca_2902"/>
<dbReference type="KEGG" id="scn:Solca_2902"/>
<dbReference type="InterPro" id="IPR036388">
    <property type="entry name" value="WH-like_DNA-bd_sf"/>
</dbReference>
<dbReference type="PIRSF" id="PIRSF006707">
    <property type="entry name" value="MJ1563"/>
    <property type="match status" value="1"/>
</dbReference>
<dbReference type="InterPro" id="IPR052362">
    <property type="entry name" value="HTH-GbsR_regulator"/>
</dbReference>
<protein>
    <recommendedName>
        <fullName evidence="4">HTH-type transcriptional regulator</fullName>
    </recommendedName>
</protein>
<reference evidence="5" key="1">
    <citation type="submission" date="2012-02" db="EMBL/GenBank/DDBJ databases">
        <title>The complete genome of Solitalea canadensis DSM 3403.</title>
        <authorList>
            <consortium name="US DOE Joint Genome Institute (JGI-PGF)"/>
            <person name="Lucas S."/>
            <person name="Copeland A."/>
            <person name="Lapidus A."/>
            <person name="Glavina del Rio T."/>
            <person name="Dalin E."/>
            <person name="Tice H."/>
            <person name="Bruce D."/>
            <person name="Goodwin L."/>
            <person name="Pitluck S."/>
            <person name="Peters L."/>
            <person name="Ovchinnikova G."/>
            <person name="Lu M."/>
            <person name="Kyrpides N."/>
            <person name="Mavromatis K."/>
            <person name="Ivanova N."/>
            <person name="Brettin T."/>
            <person name="Detter J.C."/>
            <person name="Han C."/>
            <person name="Larimer F."/>
            <person name="Land M."/>
            <person name="Hauser L."/>
            <person name="Markowitz V."/>
            <person name="Cheng J.-F."/>
            <person name="Hugenholtz P."/>
            <person name="Woyke T."/>
            <person name="Wu D."/>
            <person name="Spring S."/>
            <person name="Schroeder M."/>
            <person name="Kopitz M."/>
            <person name="Brambilla E."/>
            <person name="Klenk H.-P."/>
            <person name="Eisen J.A."/>
        </authorList>
    </citation>
    <scope>NUCLEOTIDE SEQUENCE</scope>
    <source>
        <strain evidence="5">DSM 3403</strain>
    </source>
</reference>
<dbReference type="PANTHER" id="PTHR38465:SF1">
    <property type="entry name" value="HTH-TYPE TRANSCRIPTIONAL REGULATOR MJ1563-RELATED"/>
    <property type="match status" value="1"/>
</dbReference>
<accession>H8KWD2</accession>
<dbReference type="PANTHER" id="PTHR38465">
    <property type="entry name" value="HTH-TYPE TRANSCRIPTIONAL REGULATOR MJ1563-RELATED"/>
    <property type="match status" value="1"/>
</dbReference>
<dbReference type="OrthoDB" id="9792628at2"/>